<gene>
    <name evidence="1" type="ORF">Patl1_29163</name>
</gene>
<keyword evidence="2" id="KW-1185">Reference proteome</keyword>
<protein>
    <submittedName>
        <fullName evidence="1">Uncharacterized protein</fullName>
    </submittedName>
</protein>
<dbReference type="EMBL" id="CM047901">
    <property type="protein sequence ID" value="KAJ0098227.1"/>
    <property type="molecule type" value="Genomic_DNA"/>
</dbReference>
<evidence type="ECO:0000313" key="1">
    <source>
        <dbReference type="EMBL" id="KAJ0098227.1"/>
    </source>
</evidence>
<comment type="caution">
    <text evidence="1">The sequence shown here is derived from an EMBL/GenBank/DDBJ whole genome shotgun (WGS) entry which is preliminary data.</text>
</comment>
<organism evidence="1 2">
    <name type="scientific">Pistacia atlantica</name>
    <dbReference type="NCBI Taxonomy" id="434234"/>
    <lineage>
        <taxon>Eukaryota</taxon>
        <taxon>Viridiplantae</taxon>
        <taxon>Streptophyta</taxon>
        <taxon>Embryophyta</taxon>
        <taxon>Tracheophyta</taxon>
        <taxon>Spermatophyta</taxon>
        <taxon>Magnoliopsida</taxon>
        <taxon>eudicotyledons</taxon>
        <taxon>Gunneridae</taxon>
        <taxon>Pentapetalae</taxon>
        <taxon>rosids</taxon>
        <taxon>malvids</taxon>
        <taxon>Sapindales</taxon>
        <taxon>Anacardiaceae</taxon>
        <taxon>Pistacia</taxon>
    </lineage>
</organism>
<accession>A0ACC1BH96</accession>
<sequence>MAKVNCFTSLYVLLMFLLCCPTSSHGFGTFGFNIHHRYSEAVKGIMAVDDLPEKGSFSYYSALAHRDRVFRGHGLAMERNQTQLTFEYGNETYRLNPLGFLYYANVSLGTPPLSYLVALDTGSDLFWLPCDCGSNCIHGLNSSSGQVIIKFNIYSPNASSTSSKVTCNSSLCESQNQCPSASSNCPYQVRYLSAGTSSTGTLVEDVLHLITNDNKPQPVNPRITFGCGRVQTGLLLDGAAPNGLFGLGVDKQSVPSILATQGLIPNSFSMCFATDGLGRISFGDQGSSGQGETPFSLGQSHPTYYVTITKIDVGGSASDLEFAAIFDSGTSFTLLSDPAYTQISETFNNLTQGKRFTSEISELPFDSSNQSNVSYPYVNLTMKGGNPYHVNDPIIIVSDEDINVYCLGVVKSDGVNLIGQNFMSGYNIVFDREKNVLGWKPSNCGYNVGTSSIMPVSPAKNSGVPPATAVKPESRTGNDDNSTISAPAPA</sequence>
<name>A0ACC1BH96_9ROSI</name>
<reference evidence="2" key="1">
    <citation type="journal article" date="2023" name="G3 (Bethesda)">
        <title>Genome assembly and association tests identify interacting loci associated with vigor, precocity, and sex in interspecific pistachio rootstocks.</title>
        <authorList>
            <person name="Palmer W."/>
            <person name="Jacygrad E."/>
            <person name="Sagayaradj S."/>
            <person name="Cavanaugh K."/>
            <person name="Han R."/>
            <person name="Bertier L."/>
            <person name="Beede B."/>
            <person name="Kafkas S."/>
            <person name="Golino D."/>
            <person name="Preece J."/>
            <person name="Michelmore R."/>
        </authorList>
    </citation>
    <scope>NUCLEOTIDE SEQUENCE [LARGE SCALE GENOMIC DNA]</scope>
</reference>
<dbReference type="Proteomes" id="UP001164250">
    <property type="component" value="Chromosome 5"/>
</dbReference>
<proteinExistence type="predicted"/>
<evidence type="ECO:0000313" key="2">
    <source>
        <dbReference type="Proteomes" id="UP001164250"/>
    </source>
</evidence>